<dbReference type="STRING" id="1184609.KILIM_089_00040"/>
<dbReference type="GO" id="GO:0009432">
    <property type="term" value="P:SOS response"/>
    <property type="evidence" value="ECO:0007669"/>
    <property type="project" value="UniProtKB-KW"/>
</dbReference>
<dbReference type="SUPFAM" id="SSF52540">
    <property type="entry name" value="P-loop containing nucleoside triphosphate hydrolases"/>
    <property type="match status" value="1"/>
</dbReference>
<name>K6XGI3_9MICO</name>
<dbReference type="InterPro" id="IPR027417">
    <property type="entry name" value="P-loop_NTPase"/>
</dbReference>
<evidence type="ECO:0000256" key="1">
    <source>
        <dbReference type="ARBA" id="ARBA00023236"/>
    </source>
</evidence>
<evidence type="ECO:0000259" key="2">
    <source>
        <dbReference type="Pfam" id="PF13175"/>
    </source>
</evidence>
<protein>
    <recommendedName>
        <fullName evidence="2">Endonuclease GajA/Old nuclease/RecF-like AAA domain-containing protein</fullName>
    </recommendedName>
</protein>
<dbReference type="PANTHER" id="PTHR32182:SF25">
    <property type="entry name" value="SLR1056 PROTEIN"/>
    <property type="match status" value="1"/>
</dbReference>
<dbReference type="AlphaFoldDB" id="K6XGI3"/>
<dbReference type="Proteomes" id="UP000008366">
    <property type="component" value="Unassembled WGS sequence"/>
</dbReference>
<dbReference type="InterPro" id="IPR041685">
    <property type="entry name" value="AAA_GajA/Old/RecF-like"/>
</dbReference>
<keyword evidence="1" id="KW-0227">DNA damage</keyword>
<dbReference type="Gene3D" id="3.40.50.300">
    <property type="entry name" value="P-loop containing nucleotide triphosphate hydrolases"/>
    <property type="match status" value="1"/>
</dbReference>
<keyword evidence="4" id="KW-1185">Reference proteome</keyword>
<feature type="domain" description="Endonuclease GajA/Old nuclease/RecF-like AAA" evidence="2">
    <location>
        <begin position="1"/>
        <end position="39"/>
    </location>
</feature>
<reference evidence="3 4" key="1">
    <citation type="submission" date="2012-08" db="EMBL/GenBank/DDBJ databases">
        <title>Whole genome shotgun sequence of Kineosphaera limosa NBRC 100340.</title>
        <authorList>
            <person name="Yoshida I."/>
            <person name="Isaki S."/>
            <person name="Hosoyama A."/>
            <person name="Tsuchikane K."/>
            <person name="Katsumata H."/>
            <person name="Ando Y."/>
            <person name="Ohji S."/>
            <person name="Hamada M."/>
            <person name="Tamura T."/>
            <person name="Yamazoe A."/>
            <person name="Yamazaki S."/>
            <person name="Fujita N."/>
        </authorList>
    </citation>
    <scope>NUCLEOTIDE SEQUENCE [LARGE SCALE GENOMIC DNA]</scope>
    <source>
        <strain evidence="3 4">NBRC 100340</strain>
    </source>
</reference>
<dbReference type="GO" id="GO:0000731">
    <property type="term" value="P:DNA synthesis involved in DNA repair"/>
    <property type="evidence" value="ECO:0007669"/>
    <property type="project" value="TreeGrafter"/>
</dbReference>
<sequence>MITRIRLCNFKSFRDVSVPLGRFTVVLGANGAGKSNLFDVRRLLDLPGCHEAQADGEMTPGELQAEGWINAAVSA</sequence>
<accession>K6XGI3</accession>
<evidence type="ECO:0000313" key="4">
    <source>
        <dbReference type="Proteomes" id="UP000008366"/>
    </source>
</evidence>
<organism evidence="3 4">
    <name type="scientific">Kineosphaera limosa NBRC 100340</name>
    <dbReference type="NCBI Taxonomy" id="1184609"/>
    <lineage>
        <taxon>Bacteria</taxon>
        <taxon>Bacillati</taxon>
        <taxon>Actinomycetota</taxon>
        <taxon>Actinomycetes</taxon>
        <taxon>Micrococcales</taxon>
        <taxon>Dermatophilaceae</taxon>
        <taxon>Kineosphaera</taxon>
    </lineage>
</organism>
<dbReference type="GO" id="GO:0006302">
    <property type="term" value="P:double-strand break repair"/>
    <property type="evidence" value="ECO:0007669"/>
    <property type="project" value="TreeGrafter"/>
</dbReference>
<keyword evidence="1" id="KW-0742">SOS response</keyword>
<dbReference type="EMBL" id="BAHD01000089">
    <property type="protein sequence ID" value="GAB97934.1"/>
    <property type="molecule type" value="Genomic_DNA"/>
</dbReference>
<dbReference type="OrthoDB" id="104167at2"/>
<evidence type="ECO:0000313" key="3">
    <source>
        <dbReference type="EMBL" id="GAB97934.1"/>
    </source>
</evidence>
<dbReference type="PANTHER" id="PTHR32182">
    <property type="entry name" value="DNA REPLICATION AND REPAIR PROTEIN RECF"/>
    <property type="match status" value="1"/>
</dbReference>
<comment type="caution">
    <text evidence="3">The sequence shown here is derived from an EMBL/GenBank/DDBJ whole genome shotgun (WGS) entry which is preliminary data.</text>
</comment>
<gene>
    <name evidence="3" type="ORF">KILIM_089_00040</name>
</gene>
<dbReference type="RefSeq" id="WP_006594466.1">
    <property type="nucleotide sequence ID" value="NZ_BAHD01000089.1"/>
</dbReference>
<dbReference type="Pfam" id="PF13175">
    <property type="entry name" value="AAA_15"/>
    <property type="match status" value="1"/>
</dbReference>
<proteinExistence type="predicted"/>